<sequence>MPIDWYYTLNGVERGPATVSQIDQLVAAGVLRPTDLAWRKVAARGREAQFLVANLLGGEPEDEGQRLVAVAARGRSMGGGLSTGHWHDACAAHQEATCWALAALAAQAALRRPDVPANAAALAECYFALGALHQSAGRLGSAGWALDEAGAIRERLARSAPRDHEYQQALAASFNQRGLLHRDLGALDEAKASIGKAVAIRSQLLQARPNDPWTAVLLGGALCNLGAVLCDQGRYPEALDQYEQAVPLIEGQLAERARVGLSALWGWLFPRARSRRRSLESTARSYLANTQAGRARVLELLGG</sequence>
<reference evidence="5 6" key="1">
    <citation type="submission" date="2018-01" db="EMBL/GenBank/DDBJ databases">
        <title>G. obscuriglobus.</title>
        <authorList>
            <person name="Franke J."/>
            <person name="Blomberg W."/>
            <person name="Selmecki A."/>
        </authorList>
    </citation>
    <scope>NUCLEOTIDE SEQUENCE [LARGE SCALE GENOMIC DNA]</scope>
    <source>
        <strain evidence="5 6">DSM 5831</strain>
    </source>
</reference>
<dbReference type="AlphaFoldDB" id="A0A2Z3H3P3"/>
<dbReference type="SUPFAM" id="SSF48452">
    <property type="entry name" value="TPR-like"/>
    <property type="match status" value="1"/>
</dbReference>
<evidence type="ECO:0000259" key="4">
    <source>
        <dbReference type="Pfam" id="PF14237"/>
    </source>
</evidence>
<dbReference type="Proteomes" id="UP000245802">
    <property type="component" value="Chromosome"/>
</dbReference>
<proteinExistence type="predicted"/>
<dbReference type="InterPro" id="IPR025640">
    <property type="entry name" value="GYF_2"/>
</dbReference>
<dbReference type="PANTHER" id="PTHR45641">
    <property type="entry name" value="TETRATRICOPEPTIDE REPEAT PROTEIN (AFU_ORTHOLOGUE AFUA_6G03870)"/>
    <property type="match status" value="1"/>
</dbReference>
<evidence type="ECO:0000313" key="5">
    <source>
        <dbReference type="EMBL" id="AWM35590.1"/>
    </source>
</evidence>
<feature type="repeat" description="TPR" evidence="3">
    <location>
        <begin position="219"/>
        <end position="252"/>
    </location>
</feature>
<name>A0A2Z3H3P3_9BACT</name>
<keyword evidence="1" id="KW-0677">Repeat</keyword>
<dbReference type="Gene3D" id="1.25.40.10">
    <property type="entry name" value="Tetratricopeptide repeat domain"/>
    <property type="match status" value="1"/>
</dbReference>
<dbReference type="KEGG" id="gog:C1280_00165"/>
<dbReference type="PANTHER" id="PTHR45641:SF19">
    <property type="entry name" value="NEPHROCYSTIN-3"/>
    <property type="match status" value="1"/>
</dbReference>
<accession>A0A2Z3H3P3</accession>
<dbReference type="InterPro" id="IPR011990">
    <property type="entry name" value="TPR-like_helical_dom_sf"/>
</dbReference>
<keyword evidence="2 3" id="KW-0802">TPR repeat</keyword>
<evidence type="ECO:0000256" key="1">
    <source>
        <dbReference type="ARBA" id="ARBA00022737"/>
    </source>
</evidence>
<dbReference type="EMBL" id="CP025958">
    <property type="protein sequence ID" value="AWM35590.1"/>
    <property type="molecule type" value="Genomic_DNA"/>
</dbReference>
<dbReference type="RefSeq" id="WP_010046924.1">
    <property type="nucleotide sequence ID" value="NZ_CP025958.1"/>
</dbReference>
<dbReference type="Pfam" id="PF14237">
    <property type="entry name" value="GYF_2"/>
    <property type="match status" value="1"/>
</dbReference>
<feature type="domain" description="GYF" evidence="4">
    <location>
        <begin position="5"/>
        <end position="40"/>
    </location>
</feature>
<dbReference type="InterPro" id="IPR019734">
    <property type="entry name" value="TPR_rpt"/>
</dbReference>
<dbReference type="OrthoDB" id="9814042at2"/>
<protein>
    <submittedName>
        <fullName evidence="5">DUF4339 domain-containing protein</fullName>
    </submittedName>
</protein>
<evidence type="ECO:0000313" key="6">
    <source>
        <dbReference type="Proteomes" id="UP000245802"/>
    </source>
</evidence>
<evidence type="ECO:0000256" key="3">
    <source>
        <dbReference type="PROSITE-ProRule" id="PRU00339"/>
    </source>
</evidence>
<keyword evidence="6" id="KW-1185">Reference proteome</keyword>
<evidence type="ECO:0000256" key="2">
    <source>
        <dbReference type="ARBA" id="ARBA00022803"/>
    </source>
</evidence>
<dbReference type="Pfam" id="PF13424">
    <property type="entry name" value="TPR_12"/>
    <property type="match status" value="1"/>
</dbReference>
<dbReference type="PROSITE" id="PS50005">
    <property type="entry name" value="TPR"/>
    <property type="match status" value="1"/>
</dbReference>
<dbReference type="SMART" id="SM00028">
    <property type="entry name" value="TPR"/>
    <property type="match status" value="2"/>
</dbReference>
<gene>
    <name evidence="5" type="ORF">C1280_00165</name>
</gene>
<organism evidence="5 6">
    <name type="scientific">Gemmata obscuriglobus</name>
    <dbReference type="NCBI Taxonomy" id="114"/>
    <lineage>
        <taxon>Bacteria</taxon>
        <taxon>Pseudomonadati</taxon>
        <taxon>Planctomycetota</taxon>
        <taxon>Planctomycetia</taxon>
        <taxon>Gemmatales</taxon>
        <taxon>Gemmataceae</taxon>
        <taxon>Gemmata</taxon>
    </lineage>
</organism>